<accession>A0ABD0KR16</accession>
<evidence type="ECO:0000256" key="1">
    <source>
        <dbReference type="SAM" id="MobiDB-lite"/>
    </source>
</evidence>
<proteinExistence type="predicted"/>
<protein>
    <submittedName>
        <fullName evidence="2">Uncharacterized protein</fullName>
    </submittedName>
</protein>
<gene>
    <name evidence="2" type="ORF">BaRGS_00019032</name>
</gene>
<dbReference type="Proteomes" id="UP001519460">
    <property type="component" value="Unassembled WGS sequence"/>
</dbReference>
<evidence type="ECO:0000313" key="3">
    <source>
        <dbReference type="Proteomes" id="UP001519460"/>
    </source>
</evidence>
<sequence length="88" mass="9904">MFIEDGLSQAESSPIDFRLCVRDGAATRRAICPYCTRCPLGVRYMANSESYRMVLHRQTTPPSRPAPSPVQQHPPTFTPGHCSADRRR</sequence>
<keyword evidence="3" id="KW-1185">Reference proteome</keyword>
<name>A0ABD0KR16_9CAEN</name>
<feature type="region of interest" description="Disordered" evidence="1">
    <location>
        <begin position="56"/>
        <end position="88"/>
    </location>
</feature>
<comment type="caution">
    <text evidence="2">The sequence shown here is derived from an EMBL/GenBank/DDBJ whole genome shotgun (WGS) entry which is preliminary data.</text>
</comment>
<reference evidence="2 3" key="1">
    <citation type="journal article" date="2023" name="Sci. Data">
        <title>Genome assembly of the Korean intertidal mud-creeper Batillaria attramentaria.</title>
        <authorList>
            <person name="Patra A.K."/>
            <person name="Ho P.T."/>
            <person name="Jun S."/>
            <person name="Lee S.J."/>
            <person name="Kim Y."/>
            <person name="Won Y.J."/>
        </authorList>
    </citation>
    <scope>NUCLEOTIDE SEQUENCE [LARGE SCALE GENOMIC DNA]</scope>
    <source>
        <strain evidence="2">Wonlab-2016</strain>
    </source>
</reference>
<dbReference type="EMBL" id="JACVVK020000135">
    <property type="protein sequence ID" value="KAK7489637.1"/>
    <property type="molecule type" value="Genomic_DNA"/>
</dbReference>
<evidence type="ECO:0000313" key="2">
    <source>
        <dbReference type="EMBL" id="KAK7489637.1"/>
    </source>
</evidence>
<dbReference type="AlphaFoldDB" id="A0ABD0KR16"/>
<organism evidence="2 3">
    <name type="scientific">Batillaria attramentaria</name>
    <dbReference type="NCBI Taxonomy" id="370345"/>
    <lineage>
        <taxon>Eukaryota</taxon>
        <taxon>Metazoa</taxon>
        <taxon>Spiralia</taxon>
        <taxon>Lophotrochozoa</taxon>
        <taxon>Mollusca</taxon>
        <taxon>Gastropoda</taxon>
        <taxon>Caenogastropoda</taxon>
        <taxon>Sorbeoconcha</taxon>
        <taxon>Cerithioidea</taxon>
        <taxon>Batillariidae</taxon>
        <taxon>Batillaria</taxon>
    </lineage>
</organism>